<reference evidence="2 3" key="1">
    <citation type="submission" date="2016-10" db="EMBL/GenBank/DDBJ databases">
        <authorList>
            <person name="de Groot N.N."/>
        </authorList>
    </citation>
    <scope>NUCLEOTIDE SEQUENCE [LARGE SCALE GENOMIC DNA]</scope>
    <source>
        <strain evidence="2 3">Nl18</strain>
    </source>
</reference>
<dbReference type="Proteomes" id="UP000183898">
    <property type="component" value="Unassembled WGS sequence"/>
</dbReference>
<gene>
    <name evidence="2" type="ORF">SAMN05216404_101236</name>
</gene>
<dbReference type="RefSeq" id="WP_175463182.1">
    <property type="nucleotide sequence ID" value="NZ_FOCT01000001.1"/>
</dbReference>
<dbReference type="AlphaFoldDB" id="A0A1H8BGZ7"/>
<dbReference type="EMBL" id="FOCT01000001">
    <property type="protein sequence ID" value="SEM81729.1"/>
    <property type="molecule type" value="Genomic_DNA"/>
</dbReference>
<sequence length="52" mass="5742">MFLVLAAAFFVAFLAFVATAPTEAIQIFLMFAWIGMLIPSVYLLLKGLFSLL</sequence>
<evidence type="ECO:0000313" key="3">
    <source>
        <dbReference type="Proteomes" id="UP000183898"/>
    </source>
</evidence>
<feature type="transmembrane region" description="Helical" evidence="1">
    <location>
        <begin position="27"/>
        <end position="45"/>
    </location>
</feature>
<organism evidence="2 3">
    <name type="scientific">Nitrosospira multiformis</name>
    <dbReference type="NCBI Taxonomy" id="1231"/>
    <lineage>
        <taxon>Bacteria</taxon>
        <taxon>Pseudomonadati</taxon>
        <taxon>Pseudomonadota</taxon>
        <taxon>Betaproteobacteria</taxon>
        <taxon>Nitrosomonadales</taxon>
        <taxon>Nitrosomonadaceae</taxon>
        <taxon>Nitrosospira</taxon>
    </lineage>
</organism>
<name>A0A1H8BGZ7_9PROT</name>
<keyword evidence="1" id="KW-0812">Transmembrane</keyword>
<evidence type="ECO:0000313" key="2">
    <source>
        <dbReference type="EMBL" id="SEM81729.1"/>
    </source>
</evidence>
<accession>A0A1H8BGZ7</accession>
<protein>
    <submittedName>
        <fullName evidence="2">Uncharacterized protein</fullName>
    </submittedName>
</protein>
<evidence type="ECO:0000256" key="1">
    <source>
        <dbReference type="SAM" id="Phobius"/>
    </source>
</evidence>
<keyword evidence="1" id="KW-0472">Membrane</keyword>
<proteinExistence type="predicted"/>
<keyword evidence="1" id="KW-1133">Transmembrane helix</keyword>